<evidence type="ECO:0000313" key="12">
    <source>
        <dbReference type="Proteomes" id="UP001075354"/>
    </source>
</evidence>
<dbReference type="InterPro" id="IPR009027">
    <property type="entry name" value="Ribosomal_bL9/RNase_H1_N"/>
</dbReference>
<reference evidence="11" key="1">
    <citation type="submission" date="2022-12" db="EMBL/GenBank/DDBJ databases">
        <title>Chromosome-level genome assembly of the bean flower thrips Megalurothrips usitatus.</title>
        <authorList>
            <person name="Ma L."/>
            <person name="Liu Q."/>
            <person name="Li H."/>
            <person name="Cai W."/>
        </authorList>
    </citation>
    <scope>NUCLEOTIDE SEQUENCE</scope>
    <source>
        <strain evidence="11">Cailab_2022a</strain>
    </source>
</reference>
<comment type="cofactor">
    <cofactor evidence="1">
        <name>Mg(2+)</name>
        <dbReference type="ChEBI" id="CHEBI:18420"/>
    </cofactor>
</comment>
<evidence type="ECO:0000256" key="2">
    <source>
        <dbReference type="ARBA" id="ARBA00005300"/>
    </source>
</evidence>
<evidence type="ECO:0000256" key="3">
    <source>
        <dbReference type="ARBA" id="ARBA00012180"/>
    </source>
</evidence>
<dbReference type="InterPro" id="IPR036397">
    <property type="entry name" value="RNaseH_sf"/>
</dbReference>
<dbReference type="GO" id="GO:0004523">
    <property type="term" value="F:RNA-DNA hybrid ribonuclease activity"/>
    <property type="evidence" value="ECO:0007669"/>
    <property type="project" value="UniProtKB-EC"/>
</dbReference>
<dbReference type="FunFam" id="3.40.970.10:FF:000001">
    <property type="entry name" value="Ribonuclease H1"/>
    <property type="match status" value="1"/>
</dbReference>
<keyword evidence="8" id="KW-0460">Magnesium</keyword>
<dbReference type="InterPro" id="IPR050092">
    <property type="entry name" value="RNase_H"/>
</dbReference>
<dbReference type="GO" id="GO:0046872">
    <property type="term" value="F:metal ion binding"/>
    <property type="evidence" value="ECO:0007669"/>
    <property type="project" value="UniProtKB-KW"/>
</dbReference>
<dbReference type="PROSITE" id="PS50879">
    <property type="entry name" value="RNASE_H_1"/>
    <property type="match status" value="1"/>
</dbReference>
<gene>
    <name evidence="11" type="ORF">ONE63_004975</name>
</gene>
<evidence type="ECO:0000256" key="9">
    <source>
        <dbReference type="SAM" id="MobiDB-lite"/>
    </source>
</evidence>
<evidence type="ECO:0000259" key="10">
    <source>
        <dbReference type="PROSITE" id="PS50879"/>
    </source>
</evidence>
<proteinExistence type="inferred from homology"/>
<dbReference type="Pfam" id="PF00075">
    <property type="entry name" value="RNase_H"/>
    <property type="match status" value="1"/>
</dbReference>
<dbReference type="AlphaFoldDB" id="A0AAV7X1E5"/>
<name>A0AAV7X1E5_9NEOP</name>
<dbReference type="Pfam" id="PF01693">
    <property type="entry name" value="Cauli_VI"/>
    <property type="match status" value="1"/>
</dbReference>
<evidence type="ECO:0000256" key="5">
    <source>
        <dbReference type="ARBA" id="ARBA00022723"/>
    </source>
</evidence>
<dbReference type="InterPro" id="IPR037056">
    <property type="entry name" value="RNase_H1_N_sf"/>
</dbReference>
<dbReference type="SUPFAM" id="SSF53098">
    <property type="entry name" value="Ribonuclease H-like"/>
    <property type="match status" value="1"/>
</dbReference>
<comment type="caution">
    <text evidence="11">The sequence shown here is derived from an EMBL/GenBank/DDBJ whole genome shotgun (WGS) entry which is preliminary data.</text>
</comment>
<dbReference type="Gene3D" id="3.30.420.10">
    <property type="entry name" value="Ribonuclease H-like superfamily/Ribonuclease H"/>
    <property type="match status" value="1"/>
</dbReference>
<evidence type="ECO:0000256" key="8">
    <source>
        <dbReference type="ARBA" id="ARBA00022842"/>
    </source>
</evidence>
<keyword evidence="7" id="KW-0378">Hydrolase</keyword>
<keyword evidence="12" id="KW-1185">Reference proteome</keyword>
<dbReference type="InterPro" id="IPR012337">
    <property type="entry name" value="RNaseH-like_sf"/>
</dbReference>
<dbReference type="EC" id="3.1.26.4" evidence="3"/>
<feature type="domain" description="RNase H type-1" evidence="10">
    <location>
        <begin position="243"/>
        <end position="392"/>
    </location>
</feature>
<dbReference type="CDD" id="cd09280">
    <property type="entry name" value="RNase_HI_eukaryote_like"/>
    <property type="match status" value="1"/>
</dbReference>
<dbReference type="PANTHER" id="PTHR10642:SF31">
    <property type="entry name" value="RIBONUCLEASE H1"/>
    <property type="match status" value="1"/>
</dbReference>
<evidence type="ECO:0000256" key="1">
    <source>
        <dbReference type="ARBA" id="ARBA00001946"/>
    </source>
</evidence>
<dbReference type="FunFam" id="3.30.420.10:FF:000115">
    <property type="entry name" value="Ribonuclease H"/>
    <property type="match status" value="1"/>
</dbReference>
<dbReference type="GO" id="GO:0043137">
    <property type="term" value="P:DNA replication, removal of RNA primer"/>
    <property type="evidence" value="ECO:0007669"/>
    <property type="project" value="TreeGrafter"/>
</dbReference>
<dbReference type="EMBL" id="JAPTSV010000016">
    <property type="protein sequence ID" value="KAJ1519715.1"/>
    <property type="molecule type" value="Genomic_DNA"/>
</dbReference>
<sequence>MSPRGAQLLKRVQHSVNPNNVKMPFYAVARGREVGVFKTWDTCQAQIDNYRGAKYKKFENQEDAWNFVKQFRLKSAKPFAEEGNGAPQAKQIKIVVEENVMEGADKVSNSTFDFAAFNVRLTNLENSYQEKIRSLEERLRALENDRAGTDNAENASQSKEIRAGTDNAVNTSQSEEIGGSSDCTSAARKMTSAKRKLLESAGAIIKPESTRSYSTSAQKKLKCEDEGSQANSSGSSVPFRTDSDGYVVVYTDGACSKNGAGPACAKAGIGVWFNDGHPLNVSAPVRGRATNNVAELQAATAAAEMAAGSGINKLCIMTDSQFTINCMTSWISKWKKNNWKTFKGEPVINKEEVIELEKACNALDDIKWVYVKGHGGIHGNEQADQLARNGAEMYQIP</sequence>
<evidence type="ECO:0000256" key="6">
    <source>
        <dbReference type="ARBA" id="ARBA00022759"/>
    </source>
</evidence>
<dbReference type="SUPFAM" id="SSF55658">
    <property type="entry name" value="L9 N-domain-like"/>
    <property type="match status" value="1"/>
</dbReference>
<dbReference type="InterPro" id="IPR002156">
    <property type="entry name" value="RNaseH_domain"/>
</dbReference>
<evidence type="ECO:0000313" key="11">
    <source>
        <dbReference type="EMBL" id="KAJ1519715.1"/>
    </source>
</evidence>
<keyword evidence="5" id="KW-0479">Metal-binding</keyword>
<dbReference type="InterPro" id="IPR011320">
    <property type="entry name" value="RNase_H1_N"/>
</dbReference>
<dbReference type="PANTHER" id="PTHR10642">
    <property type="entry name" value="RIBONUCLEASE H1"/>
    <property type="match status" value="1"/>
</dbReference>
<organism evidence="11 12">
    <name type="scientific">Megalurothrips usitatus</name>
    <name type="common">bean blossom thrips</name>
    <dbReference type="NCBI Taxonomy" id="439358"/>
    <lineage>
        <taxon>Eukaryota</taxon>
        <taxon>Metazoa</taxon>
        <taxon>Ecdysozoa</taxon>
        <taxon>Arthropoda</taxon>
        <taxon>Hexapoda</taxon>
        <taxon>Insecta</taxon>
        <taxon>Pterygota</taxon>
        <taxon>Neoptera</taxon>
        <taxon>Paraneoptera</taxon>
        <taxon>Thysanoptera</taxon>
        <taxon>Terebrantia</taxon>
        <taxon>Thripoidea</taxon>
        <taxon>Thripidae</taxon>
        <taxon>Megalurothrips</taxon>
    </lineage>
</organism>
<keyword evidence="6" id="KW-0255">Endonuclease</keyword>
<dbReference type="Gene3D" id="3.40.970.10">
    <property type="entry name" value="Ribonuclease H1, N-terminal domain"/>
    <property type="match status" value="1"/>
</dbReference>
<accession>A0AAV7X1E5</accession>
<evidence type="ECO:0000256" key="4">
    <source>
        <dbReference type="ARBA" id="ARBA00022722"/>
    </source>
</evidence>
<protein>
    <recommendedName>
        <fullName evidence="3">ribonuclease H</fullName>
        <ecNumber evidence="3">3.1.26.4</ecNumber>
    </recommendedName>
</protein>
<feature type="region of interest" description="Disordered" evidence="9">
    <location>
        <begin position="144"/>
        <end position="188"/>
    </location>
</feature>
<dbReference type="GO" id="GO:0003676">
    <property type="term" value="F:nucleic acid binding"/>
    <property type="evidence" value="ECO:0007669"/>
    <property type="project" value="InterPro"/>
</dbReference>
<keyword evidence="4" id="KW-0540">Nuclease</keyword>
<feature type="region of interest" description="Disordered" evidence="9">
    <location>
        <begin position="209"/>
        <end position="237"/>
    </location>
</feature>
<dbReference type="Proteomes" id="UP001075354">
    <property type="component" value="Chromosome 16"/>
</dbReference>
<feature type="compositionally biased region" description="Polar residues" evidence="9">
    <location>
        <begin position="228"/>
        <end position="237"/>
    </location>
</feature>
<comment type="similarity">
    <text evidence="2">Belongs to the RNase H family.</text>
</comment>
<evidence type="ECO:0000256" key="7">
    <source>
        <dbReference type="ARBA" id="ARBA00022801"/>
    </source>
</evidence>